<comment type="subcellular location">
    <subcellularLocation>
        <location evidence="1">Nucleus</location>
    </subcellularLocation>
</comment>
<feature type="compositionally biased region" description="Basic residues" evidence="7">
    <location>
        <begin position="51"/>
        <end position="67"/>
    </location>
</feature>
<feature type="region of interest" description="Disordered" evidence="7">
    <location>
        <begin position="1334"/>
        <end position="1360"/>
    </location>
</feature>
<proteinExistence type="predicted"/>
<name>A0ABD3T4W1_SINWO</name>
<evidence type="ECO:0000256" key="5">
    <source>
        <dbReference type="ARBA" id="ARBA00023242"/>
    </source>
</evidence>
<evidence type="ECO:0000256" key="3">
    <source>
        <dbReference type="ARBA" id="ARBA00022763"/>
    </source>
</evidence>
<feature type="compositionally biased region" description="Basic and acidic residues" evidence="7">
    <location>
        <begin position="2423"/>
        <end position="2432"/>
    </location>
</feature>
<keyword evidence="10" id="KW-1185">Reference proteome</keyword>
<feature type="region of interest" description="Disordered" evidence="7">
    <location>
        <begin position="1"/>
        <end position="22"/>
    </location>
</feature>
<feature type="region of interest" description="Disordered" evidence="7">
    <location>
        <begin position="1076"/>
        <end position="1124"/>
    </location>
</feature>
<dbReference type="PROSITE" id="PS50172">
    <property type="entry name" value="BRCT"/>
    <property type="match status" value="2"/>
</dbReference>
<feature type="compositionally biased region" description="Acidic residues" evidence="7">
    <location>
        <begin position="1090"/>
        <end position="1112"/>
    </location>
</feature>
<keyword evidence="3" id="KW-0227">DNA damage</keyword>
<feature type="region of interest" description="Disordered" evidence="7">
    <location>
        <begin position="2418"/>
        <end position="2464"/>
    </location>
</feature>
<feature type="compositionally biased region" description="Basic and acidic residues" evidence="7">
    <location>
        <begin position="747"/>
        <end position="766"/>
    </location>
</feature>
<dbReference type="GO" id="GO:0005634">
    <property type="term" value="C:nucleus"/>
    <property type="evidence" value="ECO:0007669"/>
    <property type="project" value="UniProtKB-SubCell"/>
</dbReference>
<gene>
    <name evidence="9" type="ORF">ACJMK2_023384</name>
</gene>
<dbReference type="InterPro" id="IPR001357">
    <property type="entry name" value="BRCT_dom"/>
</dbReference>
<keyword evidence="6" id="KW-0175">Coiled coil</keyword>
<feature type="compositionally biased region" description="Polar residues" evidence="7">
    <location>
        <begin position="1730"/>
        <end position="1740"/>
    </location>
</feature>
<evidence type="ECO:0000256" key="2">
    <source>
        <dbReference type="ARBA" id="ARBA00022737"/>
    </source>
</evidence>
<feature type="compositionally biased region" description="Low complexity" evidence="7">
    <location>
        <begin position="2442"/>
        <end position="2454"/>
    </location>
</feature>
<accession>A0ABD3T4W1</accession>
<dbReference type="GO" id="GO:0006281">
    <property type="term" value="P:DNA repair"/>
    <property type="evidence" value="ECO:0007669"/>
    <property type="project" value="UniProtKB-KW"/>
</dbReference>
<feature type="region of interest" description="Disordered" evidence="7">
    <location>
        <begin position="2358"/>
        <end position="2379"/>
    </location>
</feature>
<dbReference type="SMART" id="SM00292">
    <property type="entry name" value="BRCT"/>
    <property type="match status" value="2"/>
</dbReference>
<dbReference type="SUPFAM" id="SSF52113">
    <property type="entry name" value="BRCT domain"/>
    <property type="match status" value="2"/>
</dbReference>
<evidence type="ECO:0000256" key="6">
    <source>
        <dbReference type="SAM" id="Coils"/>
    </source>
</evidence>
<comment type="caution">
    <text evidence="9">The sequence shown here is derived from an EMBL/GenBank/DDBJ whole genome shotgun (WGS) entry which is preliminary data.</text>
</comment>
<feature type="compositionally biased region" description="Low complexity" evidence="7">
    <location>
        <begin position="1670"/>
        <end position="1679"/>
    </location>
</feature>
<feature type="region of interest" description="Disordered" evidence="7">
    <location>
        <begin position="740"/>
        <end position="769"/>
    </location>
</feature>
<feature type="compositionally biased region" description="Basic and acidic residues" evidence="7">
    <location>
        <begin position="525"/>
        <end position="538"/>
    </location>
</feature>
<evidence type="ECO:0000256" key="7">
    <source>
        <dbReference type="SAM" id="MobiDB-lite"/>
    </source>
</evidence>
<evidence type="ECO:0000313" key="10">
    <source>
        <dbReference type="Proteomes" id="UP001634394"/>
    </source>
</evidence>
<sequence length="2766" mass="310656">MSWPRNVRQSKRRRSEDGKICNDDLSILGDGQTCSSLSLLPEDTAEECLPRRRNRSTKSKDKKKANMKLKNENHVSKVLEAGNQIVFVSANEKIDTASRKSVKDGHKLGSNSQIELLKYIETGICGGRESQSTWDNHVTTQENSLLEHETSVDNDIELVTENLSDSERFDIEVTPNLMPNTNLKETRSNCKFHKDKSTEEGIEAIEFSQTECRVQVTDVSKADSESSGQHSLFKTPFTVPILTNAEVPLPVQSCQTELVDYNEEHDPVTEAILCATPNDNDWHNVDPSIDEHNKAAKTYSRKDRNHSSHSRKVTDWLKSLPGETSEMKAPESIDLIEDKPTAMITMRNRKGKKEDKLQGKIRLLSRAAKDVREDIEHMFGFDDLASNSSQMKKAMKQETARDESRSKAIKTTNMSEEGNMCRTSENIFENMNIAFHKLVHHSSEMVKLYVKDKENENSKQINCNMTSGSELFIKDKPENTRLPVDNPENTRLPVDEPENTHLPVEQPENTRLPVDKPENTQLPVDKPENTRLPVDKPENTQLPVDKPENIRLPVDKPENTRLLVDKPENTRLPAASDKTESTEVQAISDKMVNTGSSIMTVDSRSVPVMPDHIVNIRKTITSDEMEVMGNMKPVVQSETVNTAKAVTLNENFNNYSSMKRNCGSGSGWTVELTKEQRIQLEEPKQPLPLQRRRIFKVMGRSFQPDNTLAQALPKQLQSNETCKLKPVCTVNSALNSDPYEFKASPKATKEQKGKKKEGVKNREKKSNRLKNPMELMIKTVSKRNNMERSQKRNPDQEVMIIQETPDLRFTLEKDISGDDSSDNQVKGRGGQADTNRNIFPTDLEKCAQKKKTSPKIAAAAIKSKVEMQKLVSKISEAEEYDLLTCTQDAVQSLERQQSSHSTTPNVAMEIQDAESIISPSCTKRVRFMDPLDTITVRGQGQRSLVEQGQQVLKGIVKNKKAAKEPHSNNVYKSSTYASVEKTRQVMNEIHCLEDPFEGIPLDDAVENHGCNKDEKISLPQQSCDIGKFSVPEKNCAVSLDSATKEYHHYRKLPVPEKNIDGGRFYMQEEKSEFKNPMWTPTCTRRKTEDDKDDEKEGSDFDDVDADSSTTDDLEIHPHENDFEEPDIAIQTEEMKMKLSETQKSSFSQNSVIDTNKEVMLVEETPAFVMKTGSLEEETLILRTSDPSLTQTPEYQIINEDNMKEMGNNEVPSLATAESLDILENAVNGLIQQAVFDQNNADRKGNINEPCNARSQTFHEIDELEEADQQSTQESLSILAPFDKEISKVQISSHIGIKMNNSSEDEDGMIEKQRLKSKRKCFSLDISPAKVISSKRKAERGRLGKKNGKESQSSEQLDSSSAVLVLETQSENDDKAQKQWVHQVIENQECVPETILDSLGTGSFQEFLEGDILQNPAIKEKFKGSAREDNSSQSETVLESLCQDISVDVNKTIAKCKKNLNNPVASSARAVSGFCPVLNPVPVLETQILDSYPGSYGRTSSLEHTSGDEMKNKNLNNIEIGKNRLKTLDGRNSVNKFSGKPLETFTDLELKDTEMVESLRDKAKTDAQNFKAAHYPLNSFGTSQIEAGIERDYSPEDIFQMDSEVPMLVGSSNQYELDSGNEKYPLESKSAMEKNESKSTLEELSELDFGEKSLQPVTGSLFHHLAVNNGSSVSPVSLSRKSSRNRQGHTTEKNQEIGIQKQAPVGKLNFKSESTSSNSSPGARALRSRIVKQTPSSSLESSLPCGEKDKNDSSNPVPMNSPHRLGPNFHKSTIHGRKEKMQTPPLHAKSWSIDSDSDSDLSQELRKRRKSGIRGVRGFSSKKCKQDISGTSDGSLSLSAKSLIENASAAVCRFDSEGEKVSNMPTLSKMESSSIVNLGCEYQNTGKTSAVSPLNGSLKYQNATNTIDAYKQDVVLKKRMNNDERISLPFVRKSPNMSQQTSTNKCFLHEQSEIDHKAKGRSWNRKPSPNKLKNNSEMICISLDDIELMSHTVDIDVIPSEIIDKPHRVDIKPMNHVERQDNPLNLESLDEPHCLDVQPLDNELHEMKADFDMEACETQQRNELHTSVVKPPIVDRQSKNIHADQQDVDSETVQKNSQEDVHVDVTVPDSYPTSGSFQVQSQSLSMTKSRETHDLKNESICAMIDSSGEAVQRCGMKTDQVTKMQNSEVPVNNNLLKSCGDYNDSVRENVTDGNDNLSPDDKENVDTIPNFEFQDELSEEHLNLSDECTPGDVAACEDIGHEFETISPIPKITGAKVIEINGSDVDDDYESDEPVRSKRQRTRVLEDTDSDDAKSQDSITSHYINLTSSSAISSQSETLLTTQQRDILEKDLDRMRKEMQEIEAQLAANRLSSRKSDSWESRKWSCNSDDPSPLARRNLLSEERMKDASVKEINLGKDNDIVDVEFIADYQRKYLQKQVAEPSEIDKDSHIETEDSEEDSDDLFLSPLSPESLPSPVGPDRSRTPISDIMQNVENLFSEIREQMGDEDECQSPDEKGRIVMQERRNITSQKSPTKRPPLNDIVQISSNVPQITASRPCVRGFVASGLSVGQAQEVRKLASLNDCKFYNTFNCSVSHVIVRPDKQNIRLCDRTLKFFQGIAHHCWIVSFQWVVDSRTAGHLLPEDAYEIQGDTANGNIHFGPKRSRLSNSLLVEKFAFYCTGESPGLTAEDMRGLLEESGGTIIPDVSQLSSSDKIPLIIACSEWDEEEENKELIQREISKFNEIYKKQHVVTLSREWVLDSLTLYRLQPFEEYVLTTVKNIKLPKIS</sequence>
<dbReference type="PANTHER" id="PTHR13763:SF0">
    <property type="entry name" value="BREAST CANCER TYPE 1 SUSCEPTIBILITY PROTEIN"/>
    <property type="match status" value="1"/>
</dbReference>
<dbReference type="EMBL" id="JBJQND010000019">
    <property type="protein sequence ID" value="KAL3831656.1"/>
    <property type="molecule type" value="Genomic_DNA"/>
</dbReference>
<feature type="region of interest" description="Disordered" evidence="7">
    <location>
        <begin position="813"/>
        <end position="837"/>
    </location>
</feature>
<feature type="compositionally biased region" description="Basic and acidic residues" evidence="7">
    <location>
        <begin position="2282"/>
        <end position="2294"/>
    </location>
</feature>
<evidence type="ECO:0000256" key="1">
    <source>
        <dbReference type="ARBA" id="ARBA00004123"/>
    </source>
</evidence>
<dbReference type="Pfam" id="PF00533">
    <property type="entry name" value="BRCT"/>
    <property type="match status" value="1"/>
</dbReference>
<feature type="region of interest" description="Disordered" evidence="7">
    <location>
        <begin position="469"/>
        <end position="552"/>
    </location>
</feature>
<feature type="compositionally biased region" description="Basic residues" evidence="7">
    <location>
        <begin position="1334"/>
        <end position="1345"/>
    </location>
</feature>
<keyword evidence="2" id="KW-0677">Repeat</keyword>
<feature type="compositionally biased region" description="Low complexity" evidence="7">
    <location>
        <begin position="1349"/>
        <end position="1360"/>
    </location>
</feature>
<keyword evidence="4" id="KW-0234">DNA repair</keyword>
<reference evidence="9 10" key="1">
    <citation type="submission" date="2024-11" db="EMBL/GenBank/DDBJ databases">
        <title>Chromosome-level genome assembly of the freshwater bivalve Anodonta woodiana.</title>
        <authorList>
            <person name="Chen X."/>
        </authorList>
    </citation>
    <scope>NUCLEOTIDE SEQUENCE [LARGE SCALE GENOMIC DNA]</scope>
    <source>
        <strain evidence="9">MN2024</strain>
        <tissue evidence="9">Gills</tissue>
    </source>
</reference>
<dbReference type="PANTHER" id="PTHR13763">
    <property type="entry name" value="BREAST CANCER TYPE 1 SUSCEPTIBILITY PROTEIN BRCA1"/>
    <property type="match status" value="1"/>
</dbReference>
<evidence type="ECO:0000259" key="8">
    <source>
        <dbReference type="PROSITE" id="PS50172"/>
    </source>
</evidence>
<feature type="region of interest" description="Disordered" evidence="7">
    <location>
        <begin position="1668"/>
        <end position="1818"/>
    </location>
</feature>
<evidence type="ECO:0000256" key="4">
    <source>
        <dbReference type="ARBA" id="ARBA00023204"/>
    </source>
</evidence>
<dbReference type="InterPro" id="IPR031099">
    <property type="entry name" value="BRCA1-associated"/>
</dbReference>
<feature type="region of interest" description="Disordered" evidence="7">
    <location>
        <begin position="45"/>
        <end position="67"/>
    </location>
</feature>
<feature type="coiled-coil region" evidence="6">
    <location>
        <begin position="2324"/>
        <end position="2351"/>
    </location>
</feature>
<feature type="domain" description="BRCT" evidence="8">
    <location>
        <begin position="2646"/>
        <end position="2754"/>
    </location>
</feature>
<keyword evidence="5" id="KW-0539">Nucleus</keyword>
<dbReference type="Proteomes" id="UP001634394">
    <property type="component" value="Unassembled WGS sequence"/>
</dbReference>
<organism evidence="9 10">
    <name type="scientific">Sinanodonta woodiana</name>
    <name type="common">Chinese pond mussel</name>
    <name type="synonym">Anodonta woodiana</name>
    <dbReference type="NCBI Taxonomy" id="1069815"/>
    <lineage>
        <taxon>Eukaryota</taxon>
        <taxon>Metazoa</taxon>
        <taxon>Spiralia</taxon>
        <taxon>Lophotrochozoa</taxon>
        <taxon>Mollusca</taxon>
        <taxon>Bivalvia</taxon>
        <taxon>Autobranchia</taxon>
        <taxon>Heteroconchia</taxon>
        <taxon>Palaeoheterodonta</taxon>
        <taxon>Unionida</taxon>
        <taxon>Unionoidea</taxon>
        <taxon>Unionidae</taxon>
        <taxon>Unioninae</taxon>
        <taxon>Sinanodonta</taxon>
    </lineage>
</organism>
<evidence type="ECO:0000313" key="9">
    <source>
        <dbReference type="EMBL" id="KAL3831656.1"/>
    </source>
</evidence>
<dbReference type="Gene3D" id="3.40.50.10190">
    <property type="entry name" value="BRCT domain"/>
    <property type="match status" value="2"/>
</dbReference>
<dbReference type="InterPro" id="IPR036420">
    <property type="entry name" value="BRCT_dom_sf"/>
</dbReference>
<feature type="domain" description="BRCT" evidence="8">
    <location>
        <begin position="2553"/>
        <end position="2627"/>
    </location>
</feature>
<feature type="region of interest" description="Disordered" evidence="7">
    <location>
        <begin position="2262"/>
        <end position="2296"/>
    </location>
</feature>
<protein>
    <recommendedName>
        <fullName evidence="8">BRCT domain-containing protein</fullName>
    </recommendedName>
</protein>
<feature type="region of interest" description="Disordered" evidence="7">
    <location>
        <begin position="2076"/>
        <end position="2099"/>
    </location>
</feature>